<gene>
    <name evidence="1" type="ORF">KK1_005766</name>
</gene>
<name>A0A151U1E8_CAJCA</name>
<keyword evidence="2" id="KW-1185">Reference proteome</keyword>
<protein>
    <submittedName>
        <fullName evidence="1">Uncharacterized protein</fullName>
    </submittedName>
</protein>
<dbReference type="Proteomes" id="UP000075243">
    <property type="component" value="Chromosome 2"/>
</dbReference>
<dbReference type="EMBL" id="CM003604">
    <property type="protein sequence ID" value="KYP73153.1"/>
    <property type="molecule type" value="Genomic_DNA"/>
</dbReference>
<dbReference type="Gramene" id="C.cajan_05626.t">
    <property type="protein sequence ID" value="C.cajan_05626.t"/>
    <property type="gene ID" value="C.cajan_05626"/>
</dbReference>
<proteinExistence type="predicted"/>
<sequence length="101" mass="11588">MVTRSQCKIIKPKPKYVLITMLCGDIPCNPHNIHFAIAHPGWKVSMCKELEALHENVFKSKLKLDRFLDCLKARLVSKGYPQINEVNYTKTFSLVIKSNTI</sequence>
<evidence type="ECO:0000313" key="2">
    <source>
        <dbReference type="Proteomes" id="UP000075243"/>
    </source>
</evidence>
<dbReference type="AlphaFoldDB" id="A0A151U1E8"/>
<organism evidence="1 2">
    <name type="scientific">Cajanus cajan</name>
    <name type="common">Pigeon pea</name>
    <name type="synonym">Cajanus indicus</name>
    <dbReference type="NCBI Taxonomy" id="3821"/>
    <lineage>
        <taxon>Eukaryota</taxon>
        <taxon>Viridiplantae</taxon>
        <taxon>Streptophyta</taxon>
        <taxon>Embryophyta</taxon>
        <taxon>Tracheophyta</taxon>
        <taxon>Spermatophyta</taxon>
        <taxon>Magnoliopsida</taxon>
        <taxon>eudicotyledons</taxon>
        <taxon>Gunneridae</taxon>
        <taxon>Pentapetalae</taxon>
        <taxon>rosids</taxon>
        <taxon>fabids</taxon>
        <taxon>Fabales</taxon>
        <taxon>Fabaceae</taxon>
        <taxon>Papilionoideae</taxon>
        <taxon>50 kb inversion clade</taxon>
        <taxon>NPAAA clade</taxon>
        <taxon>indigoferoid/millettioid clade</taxon>
        <taxon>Phaseoleae</taxon>
        <taxon>Cajanus</taxon>
    </lineage>
</organism>
<reference evidence="1 2" key="1">
    <citation type="journal article" date="2012" name="Nat. Biotechnol.">
        <title>Draft genome sequence of pigeonpea (Cajanus cajan), an orphan legume crop of resource-poor farmers.</title>
        <authorList>
            <person name="Varshney R.K."/>
            <person name="Chen W."/>
            <person name="Li Y."/>
            <person name="Bharti A.K."/>
            <person name="Saxena R.K."/>
            <person name="Schlueter J.A."/>
            <person name="Donoghue M.T."/>
            <person name="Azam S."/>
            <person name="Fan G."/>
            <person name="Whaley A.M."/>
            <person name="Farmer A.D."/>
            <person name="Sheridan J."/>
            <person name="Iwata A."/>
            <person name="Tuteja R."/>
            <person name="Penmetsa R.V."/>
            <person name="Wu W."/>
            <person name="Upadhyaya H.D."/>
            <person name="Yang S.P."/>
            <person name="Shah T."/>
            <person name="Saxena K.B."/>
            <person name="Michael T."/>
            <person name="McCombie W.R."/>
            <person name="Yang B."/>
            <person name="Zhang G."/>
            <person name="Yang H."/>
            <person name="Wang J."/>
            <person name="Spillane C."/>
            <person name="Cook D.R."/>
            <person name="May G.D."/>
            <person name="Xu X."/>
            <person name="Jackson S.A."/>
        </authorList>
    </citation>
    <scope>NUCLEOTIDE SEQUENCE [LARGE SCALE GENOMIC DNA]</scope>
    <source>
        <strain evidence="2">cv. Asha</strain>
    </source>
</reference>
<accession>A0A151U1E8</accession>
<evidence type="ECO:0000313" key="1">
    <source>
        <dbReference type="EMBL" id="KYP73153.1"/>
    </source>
</evidence>